<evidence type="ECO:0000259" key="9">
    <source>
        <dbReference type="PROSITE" id="PS50111"/>
    </source>
</evidence>
<dbReference type="Pfam" id="PF00015">
    <property type="entry name" value="MCPsignal"/>
    <property type="match status" value="1"/>
</dbReference>
<dbReference type="EMBL" id="JAEPDI010000012">
    <property type="protein sequence ID" value="MCG7940168.1"/>
    <property type="molecule type" value="Genomic_DNA"/>
</dbReference>
<dbReference type="InterPro" id="IPR004089">
    <property type="entry name" value="MCPsignal_dom"/>
</dbReference>
<gene>
    <name evidence="11" type="ORF">JAZ04_15120</name>
</gene>
<dbReference type="Proteomes" id="UP000886687">
    <property type="component" value="Unassembled WGS sequence"/>
</dbReference>
<sequence>MSISSWYIAAVNLLFERFKIRTLVFMGMTFFILLMLFSTLFALYQLGRTTDNLTKAAEQAADIRVIVAEVEEGSIVASSSASKLSDDMNSKLLSMLKTNVSDMGQIQSTFEKMVKNLNALIESGEEDSTMLMLEIEDIYEQVRRESLPRVRSIVVEFEKAAQEGTLQANVAKDLQRLAETFKEKSVEAASASKVIEQDSAASVLSAEKSVQLLILIIIVSVIFVFITSFNTNLVINRPINLMSERIKDIAQGEGDLTKRLNEDANNELGELSHWFNVFMDKLQVLVENVKESSGKMNGAAFQMLEMTEQSSAGVLHQKQQTEEMVHAMQNLSSTVEDVANNASAADKATDSAETESAKGKEDLRMTINSITTLAQEIDTAANIINGFKKDSEDIGGVLGVIKGIAEQTNLLALNAAIEAARAGEQGRGFAVVADEVRTLATRTQESTEEIQEIIIRLQTGAEQAVNAMNSGRARGHETAEQAQQAGVSLESITRAINEISSVNSKITASTVDQRSVTADVNEGINTINQVAEQTATRAEQTTKQGEVVSQLAQELNTSVKQFQV</sequence>
<evidence type="ECO:0000256" key="1">
    <source>
        <dbReference type="ARBA" id="ARBA00004141"/>
    </source>
</evidence>
<evidence type="ECO:0000256" key="5">
    <source>
        <dbReference type="ARBA" id="ARBA00023224"/>
    </source>
</evidence>
<accession>A0A9E4K6V9</accession>
<comment type="subcellular location">
    <subcellularLocation>
        <location evidence="1">Membrane</location>
        <topology evidence="1">Multi-pass membrane protein</topology>
    </subcellularLocation>
</comment>
<evidence type="ECO:0000256" key="7">
    <source>
        <dbReference type="PROSITE-ProRule" id="PRU00284"/>
    </source>
</evidence>
<dbReference type="PROSITE" id="PS50885">
    <property type="entry name" value="HAMP"/>
    <property type="match status" value="1"/>
</dbReference>
<feature type="transmembrane region" description="Helical" evidence="8">
    <location>
        <begin position="23"/>
        <end position="44"/>
    </location>
</feature>
<keyword evidence="3 8" id="KW-1133">Transmembrane helix</keyword>
<dbReference type="CDD" id="cd11386">
    <property type="entry name" value="MCP_signal"/>
    <property type="match status" value="1"/>
</dbReference>
<name>A0A9E4K6V9_9GAMM</name>
<feature type="transmembrane region" description="Helical" evidence="8">
    <location>
        <begin position="212"/>
        <end position="235"/>
    </location>
</feature>
<dbReference type="SMART" id="SM00283">
    <property type="entry name" value="MA"/>
    <property type="match status" value="1"/>
</dbReference>
<evidence type="ECO:0000256" key="3">
    <source>
        <dbReference type="ARBA" id="ARBA00022989"/>
    </source>
</evidence>
<reference evidence="11" key="1">
    <citation type="journal article" date="2021" name="Proc. Natl. Acad. Sci. U.S.A.">
        <title>Global biogeography of chemosynthetic symbionts reveals both localized and globally distributed symbiont groups. .</title>
        <authorList>
            <person name="Osvatic J.T."/>
            <person name="Wilkins L.G.E."/>
            <person name="Leibrecht L."/>
            <person name="Leray M."/>
            <person name="Zauner S."/>
            <person name="Polzin J."/>
            <person name="Camacho Y."/>
            <person name="Gros O."/>
            <person name="van Gils J.A."/>
            <person name="Eisen J.A."/>
            <person name="Petersen J.M."/>
            <person name="Yuen B."/>
        </authorList>
    </citation>
    <scope>NUCLEOTIDE SEQUENCE</scope>
    <source>
        <strain evidence="11">MAGL173</strain>
    </source>
</reference>
<dbReference type="InterPro" id="IPR003660">
    <property type="entry name" value="HAMP_dom"/>
</dbReference>
<keyword evidence="5 7" id="KW-0807">Transducer</keyword>
<organism evidence="11 12">
    <name type="scientific">Candidatus Thiodiazotropha lotti</name>
    <dbReference type="NCBI Taxonomy" id="2792787"/>
    <lineage>
        <taxon>Bacteria</taxon>
        <taxon>Pseudomonadati</taxon>
        <taxon>Pseudomonadota</taxon>
        <taxon>Gammaproteobacteria</taxon>
        <taxon>Chromatiales</taxon>
        <taxon>Sedimenticolaceae</taxon>
        <taxon>Candidatus Thiodiazotropha</taxon>
    </lineage>
</organism>
<dbReference type="InterPro" id="IPR004090">
    <property type="entry name" value="Chemotax_Me-accpt_rcpt"/>
</dbReference>
<dbReference type="Pfam" id="PF00672">
    <property type="entry name" value="HAMP"/>
    <property type="match status" value="1"/>
</dbReference>
<dbReference type="GO" id="GO:0004888">
    <property type="term" value="F:transmembrane signaling receptor activity"/>
    <property type="evidence" value="ECO:0007669"/>
    <property type="project" value="InterPro"/>
</dbReference>
<evidence type="ECO:0000256" key="8">
    <source>
        <dbReference type="SAM" id="Phobius"/>
    </source>
</evidence>
<keyword evidence="4 8" id="KW-0472">Membrane</keyword>
<dbReference type="SMART" id="SM00304">
    <property type="entry name" value="HAMP"/>
    <property type="match status" value="2"/>
</dbReference>
<dbReference type="SUPFAM" id="SSF58104">
    <property type="entry name" value="Methyl-accepting chemotaxis protein (MCP) signaling domain"/>
    <property type="match status" value="1"/>
</dbReference>
<dbReference type="PRINTS" id="PR00260">
    <property type="entry name" value="CHEMTRNSDUCR"/>
</dbReference>
<dbReference type="GO" id="GO:0007165">
    <property type="term" value="P:signal transduction"/>
    <property type="evidence" value="ECO:0007669"/>
    <property type="project" value="UniProtKB-KW"/>
</dbReference>
<dbReference type="AlphaFoldDB" id="A0A9E4K6V9"/>
<feature type="domain" description="HAMP" evidence="10">
    <location>
        <begin position="233"/>
        <end position="287"/>
    </location>
</feature>
<evidence type="ECO:0000313" key="12">
    <source>
        <dbReference type="Proteomes" id="UP000886687"/>
    </source>
</evidence>
<keyword evidence="2 8" id="KW-0812">Transmembrane</keyword>
<protein>
    <submittedName>
        <fullName evidence="11">Methyl-accepting chemotaxis protein</fullName>
    </submittedName>
</protein>
<evidence type="ECO:0000256" key="4">
    <source>
        <dbReference type="ARBA" id="ARBA00023136"/>
    </source>
</evidence>
<evidence type="ECO:0000256" key="2">
    <source>
        <dbReference type="ARBA" id="ARBA00022692"/>
    </source>
</evidence>
<comment type="similarity">
    <text evidence="6">Belongs to the methyl-accepting chemotaxis (MCP) protein family.</text>
</comment>
<dbReference type="Gene3D" id="1.10.287.950">
    <property type="entry name" value="Methyl-accepting chemotaxis protein"/>
    <property type="match status" value="1"/>
</dbReference>
<dbReference type="PROSITE" id="PS50111">
    <property type="entry name" value="CHEMOTAXIS_TRANSDUC_2"/>
    <property type="match status" value="1"/>
</dbReference>
<dbReference type="PANTHER" id="PTHR32089:SF119">
    <property type="entry name" value="METHYL-ACCEPTING CHEMOTAXIS PROTEIN CTPL"/>
    <property type="match status" value="1"/>
</dbReference>
<feature type="domain" description="Methyl-accepting transducer" evidence="9">
    <location>
        <begin position="292"/>
        <end position="528"/>
    </location>
</feature>
<comment type="caution">
    <text evidence="11">The sequence shown here is derived from an EMBL/GenBank/DDBJ whole genome shotgun (WGS) entry which is preliminary data.</text>
</comment>
<dbReference type="PANTHER" id="PTHR32089">
    <property type="entry name" value="METHYL-ACCEPTING CHEMOTAXIS PROTEIN MCPB"/>
    <property type="match status" value="1"/>
</dbReference>
<evidence type="ECO:0000256" key="6">
    <source>
        <dbReference type="ARBA" id="ARBA00029447"/>
    </source>
</evidence>
<dbReference type="FunFam" id="1.10.287.950:FF:000001">
    <property type="entry name" value="Methyl-accepting chemotaxis sensory transducer"/>
    <property type="match status" value="1"/>
</dbReference>
<dbReference type="CDD" id="cd06225">
    <property type="entry name" value="HAMP"/>
    <property type="match status" value="1"/>
</dbReference>
<proteinExistence type="inferred from homology"/>
<evidence type="ECO:0000313" key="11">
    <source>
        <dbReference type="EMBL" id="MCG7940168.1"/>
    </source>
</evidence>
<dbReference type="GO" id="GO:0006935">
    <property type="term" value="P:chemotaxis"/>
    <property type="evidence" value="ECO:0007669"/>
    <property type="project" value="InterPro"/>
</dbReference>
<evidence type="ECO:0000259" key="10">
    <source>
        <dbReference type="PROSITE" id="PS50885"/>
    </source>
</evidence>
<dbReference type="GO" id="GO:0016020">
    <property type="term" value="C:membrane"/>
    <property type="evidence" value="ECO:0007669"/>
    <property type="project" value="UniProtKB-SubCell"/>
</dbReference>